<evidence type="ECO:0000256" key="8">
    <source>
        <dbReference type="PROSITE-ProRule" id="PRU00433"/>
    </source>
</evidence>
<accession>A0A0U2M5Q6</accession>
<evidence type="ECO:0000256" key="5">
    <source>
        <dbReference type="ARBA" id="ARBA00022729"/>
    </source>
</evidence>
<dbReference type="Pfam" id="PF01011">
    <property type="entry name" value="PQQ"/>
    <property type="match status" value="1"/>
</dbReference>
<keyword evidence="6" id="KW-0560">Oxidoreductase</keyword>
<proteinExistence type="inferred from homology"/>
<evidence type="ECO:0000256" key="7">
    <source>
        <dbReference type="ARBA" id="ARBA00023004"/>
    </source>
</evidence>
<feature type="chain" id="PRO_5006831219" description="Cytochrome c domain-containing protein" evidence="9">
    <location>
        <begin position="48"/>
        <end position="640"/>
    </location>
</feature>
<organism evidence="11">
    <name type="scientific">uncultured bacterium EIL11C05</name>
    <dbReference type="NCBI Taxonomy" id="1768199"/>
    <lineage>
        <taxon>Bacteria</taxon>
        <taxon>environmental samples</taxon>
    </lineage>
</organism>
<name>A0A0U2M5Q6_9BACT</name>
<dbReference type="PANTHER" id="PTHR32303">
    <property type="entry name" value="QUINOPROTEIN ALCOHOL DEHYDROGENASE (CYTOCHROME C)"/>
    <property type="match status" value="1"/>
</dbReference>
<dbReference type="GO" id="GO:0009055">
    <property type="term" value="F:electron transfer activity"/>
    <property type="evidence" value="ECO:0007669"/>
    <property type="project" value="InterPro"/>
</dbReference>
<evidence type="ECO:0000256" key="9">
    <source>
        <dbReference type="SAM" id="SignalP"/>
    </source>
</evidence>
<dbReference type="InterPro" id="IPR009056">
    <property type="entry name" value="Cyt_c-like_dom"/>
</dbReference>
<dbReference type="Gene3D" id="2.140.10.10">
    <property type="entry name" value="Quinoprotein alcohol dehydrogenase-like superfamily"/>
    <property type="match status" value="1"/>
</dbReference>
<evidence type="ECO:0000256" key="6">
    <source>
        <dbReference type="ARBA" id="ARBA00023002"/>
    </source>
</evidence>
<keyword evidence="5 9" id="KW-0732">Signal</keyword>
<reference evidence="11" key="1">
    <citation type="journal article" date="2016" name="ISME J.">
        <title>Functional metagenomic screen reveals new and diverse microbial rhodopsins.</title>
        <authorList>
            <person name="Pushkarev A."/>
            <person name="Beja O."/>
        </authorList>
    </citation>
    <scope>NUCLEOTIDE SEQUENCE</scope>
</reference>
<evidence type="ECO:0000256" key="4">
    <source>
        <dbReference type="ARBA" id="ARBA00022723"/>
    </source>
</evidence>
<evidence type="ECO:0000256" key="3">
    <source>
        <dbReference type="ARBA" id="ARBA00022617"/>
    </source>
</evidence>
<comment type="similarity">
    <text evidence="2">Belongs to the bacterial PQQ dehydrogenase family.</text>
</comment>
<evidence type="ECO:0000256" key="2">
    <source>
        <dbReference type="ARBA" id="ARBA00008156"/>
    </source>
</evidence>
<evidence type="ECO:0000259" key="10">
    <source>
        <dbReference type="PROSITE" id="PS51007"/>
    </source>
</evidence>
<dbReference type="InterPro" id="IPR002372">
    <property type="entry name" value="PQQ_rpt_dom"/>
</dbReference>
<dbReference type="InterPro" id="IPR015943">
    <property type="entry name" value="WD40/YVTN_repeat-like_dom_sf"/>
</dbReference>
<keyword evidence="4 8" id="KW-0479">Metal-binding</keyword>
<feature type="domain" description="Cytochrome c" evidence="10">
    <location>
        <begin position="53"/>
        <end position="123"/>
    </location>
</feature>
<dbReference type="SUPFAM" id="SSF50998">
    <property type="entry name" value="Quinoprotein alcohol dehydrogenase-like"/>
    <property type="match status" value="1"/>
</dbReference>
<dbReference type="GO" id="GO:0046872">
    <property type="term" value="F:metal ion binding"/>
    <property type="evidence" value="ECO:0007669"/>
    <property type="project" value="UniProtKB-KW"/>
</dbReference>
<dbReference type="Gene3D" id="2.130.10.10">
    <property type="entry name" value="YVTN repeat-like/Quinoprotein amine dehydrogenase"/>
    <property type="match status" value="1"/>
</dbReference>
<dbReference type="SMART" id="SM00564">
    <property type="entry name" value="PQQ"/>
    <property type="match status" value="7"/>
</dbReference>
<keyword evidence="3 8" id="KW-0349">Heme</keyword>
<dbReference type="PROSITE" id="PS51007">
    <property type="entry name" value="CYTC"/>
    <property type="match status" value="1"/>
</dbReference>
<dbReference type="GO" id="GO:0016491">
    <property type="term" value="F:oxidoreductase activity"/>
    <property type="evidence" value="ECO:0007669"/>
    <property type="project" value="UniProtKB-KW"/>
</dbReference>
<dbReference type="InterPro" id="IPR011047">
    <property type="entry name" value="Quinoprotein_ADH-like_sf"/>
</dbReference>
<dbReference type="AlphaFoldDB" id="A0A0U2M5Q6"/>
<dbReference type="InterPro" id="IPR018391">
    <property type="entry name" value="PQQ_b-propeller_rpt"/>
</dbReference>
<dbReference type="PANTHER" id="PTHR32303:SF10">
    <property type="entry name" value="OUTER MEMBRANE PROTEIN ASSEMBLY FACTOR BAMB"/>
    <property type="match status" value="1"/>
</dbReference>
<evidence type="ECO:0000313" key="11">
    <source>
        <dbReference type="EMBL" id="ALS56153.1"/>
    </source>
</evidence>
<feature type="signal peptide" evidence="9">
    <location>
        <begin position="1"/>
        <end position="47"/>
    </location>
</feature>
<dbReference type="EMBL" id="KT201088">
    <property type="protein sequence ID" value="ALS56153.1"/>
    <property type="molecule type" value="Genomic_DNA"/>
</dbReference>
<dbReference type="GO" id="GO:0020037">
    <property type="term" value="F:heme binding"/>
    <property type="evidence" value="ECO:0007669"/>
    <property type="project" value="InterPro"/>
</dbReference>
<sequence>MLTTATPTLAHFLEKAMPVIQRCSSASRISRLLAALFILLGSLPAGAQTADSADREAGEAHYRLACAECHEGTLLEAPQRTALALFPPERIVQSLESGIMATAGMALTREEKRQVAFFLTGQQAKRESTSLSSFSCHPTRTADMPLSRPVSWNGWGGEAGNSRHQPDAGGLNRDNVDKLSLKWAFAFPGATRSRAQPVVTSEVVFTGSQDGTVYALDRNNGCPIWTYSAEGEVRGSLYVDADEKGVPEIVLFGDFTAHAYALHAQTGELLWKTPVHDHEAAIVTGSVIAHDGTVVVPVSSLEVILASRTDYECCTFRGALVALDIETGEERWRTYTTDLPRPTIFSTAGTQQYGPSGAPIWSSPTIDASRNLVYAGTGENYSSPANGLSDAVLAVSVESGELVWSAQLTRDDAWNGACSRRAPNCPEEDGPDYDIGAAPILTIDEHGREVLLVGQKSGMVYALDPAAAGKLLWEQRAGSGGTMGGIHYGMSASPSALFVGVSDLPTNNPFNVGPGHPGIHALSLSTGEILWRKDLSDQCEDSRFLCWHGISAAVSSAEDLVFGGGLDGILRAFDPESGDILWQTATLQSFGMPNGIEARGGAIEADGPVIVGGEVFVTSGYDKWNEAPGNVLLVYSVNGQ</sequence>
<dbReference type="SUPFAM" id="SSF46626">
    <property type="entry name" value="Cytochrome c"/>
    <property type="match status" value="1"/>
</dbReference>
<comment type="cofactor">
    <cofactor evidence="1">
        <name>pyrroloquinoline quinone</name>
        <dbReference type="ChEBI" id="CHEBI:58442"/>
    </cofactor>
</comment>
<keyword evidence="7 8" id="KW-0408">Iron</keyword>
<dbReference type="InterPro" id="IPR036909">
    <property type="entry name" value="Cyt_c-like_dom_sf"/>
</dbReference>
<evidence type="ECO:0000256" key="1">
    <source>
        <dbReference type="ARBA" id="ARBA00001931"/>
    </source>
</evidence>
<protein>
    <recommendedName>
        <fullName evidence="10">Cytochrome c domain-containing protein</fullName>
    </recommendedName>
</protein>